<evidence type="ECO:0000313" key="3">
    <source>
        <dbReference type="Proteomes" id="UP001221757"/>
    </source>
</evidence>
<feature type="non-terminal residue" evidence="2">
    <location>
        <position position="1"/>
    </location>
</feature>
<evidence type="ECO:0000256" key="1">
    <source>
        <dbReference type="ARBA" id="ARBA00023002"/>
    </source>
</evidence>
<dbReference type="PANTHER" id="PTHR43157:SF31">
    <property type="entry name" value="PHOSPHATIDYLINOSITOL-GLYCAN BIOSYNTHESIS CLASS F PROTEIN"/>
    <property type="match status" value="1"/>
</dbReference>
<sequence length="81" mass="8832">MGFAIALRPGPLPWTSAAPIKSLEQETNKTAIFLQLDLADLSSVRKAAETLALESRLDILFNNAGVMLSPPEKFTAQNYDL</sequence>
<dbReference type="Proteomes" id="UP001221757">
    <property type="component" value="Unassembled WGS sequence"/>
</dbReference>
<dbReference type="Pfam" id="PF00106">
    <property type="entry name" value="adh_short"/>
    <property type="match status" value="1"/>
</dbReference>
<dbReference type="AlphaFoldDB" id="A0AAD7GBE3"/>
<gene>
    <name evidence="2" type="ORF">B0H17DRAFT_1081363</name>
</gene>
<dbReference type="InterPro" id="IPR036291">
    <property type="entry name" value="NAD(P)-bd_dom_sf"/>
</dbReference>
<dbReference type="EMBL" id="JARKIE010000150">
    <property type="protein sequence ID" value="KAJ7675290.1"/>
    <property type="molecule type" value="Genomic_DNA"/>
</dbReference>
<reference evidence="2" key="1">
    <citation type="submission" date="2023-03" db="EMBL/GenBank/DDBJ databases">
        <title>Massive genome expansion in bonnet fungi (Mycena s.s.) driven by repeated elements and novel gene families across ecological guilds.</title>
        <authorList>
            <consortium name="Lawrence Berkeley National Laboratory"/>
            <person name="Harder C.B."/>
            <person name="Miyauchi S."/>
            <person name="Viragh M."/>
            <person name="Kuo A."/>
            <person name="Thoen E."/>
            <person name="Andreopoulos B."/>
            <person name="Lu D."/>
            <person name="Skrede I."/>
            <person name="Drula E."/>
            <person name="Henrissat B."/>
            <person name="Morin E."/>
            <person name="Kohler A."/>
            <person name="Barry K."/>
            <person name="LaButti K."/>
            <person name="Morin E."/>
            <person name="Salamov A."/>
            <person name="Lipzen A."/>
            <person name="Mereny Z."/>
            <person name="Hegedus B."/>
            <person name="Baldrian P."/>
            <person name="Stursova M."/>
            <person name="Weitz H."/>
            <person name="Taylor A."/>
            <person name="Grigoriev I.V."/>
            <person name="Nagy L.G."/>
            <person name="Martin F."/>
            <person name="Kauserud H."/>
        </authorList>
    </citation>
    <scope>NUCLEOTIDE SEQUENCE</scope>
    <source>
        <strain evidence="2">CBHHK067</strain>
    </source>
</reference>
<dbReference type="PANTHER" id="PTHR43157">
    <property type="entry name" value="PHOSPHATIDYLINOSITOL-GLYCAN BIOSYNTHESIS CLASS F PROTEIN-RELATED"/>
    <property type="match status" value="1"/>
</dbReference>
<comment type="caution">
    <text evidence="2">The sequence shown here is derived from an EMBL/GenBank/DDBJ whole genome shotgun (WGS) entry which is preliminary data.</text>
</comment>
<dbReference type="GO" id="GO:0016491">
    <property type="term" value="F:oxidoreductase activity"/>
    <property type="evidence" value="ECO:0007669"/>
    <property type="project" value="UniProtKB-KW"/>
</dbReference>
<dbReference type="InterPro" id="IPR002347">
    <property type="entry name" value="SDR_fam"/>
</dbReference>
<protein>
    <submittedName>
        <fullName evidence="2">Uncharacterized protein</fullName>
    </submittedName>
</protein>
<organism evidence="2 3">
    <name type="scientific">Mycena rosella</name>
    <name type="common">Pink bonnet</name>
    <name type="synonym">Agaricus rosellus</name>
    <dbReference type="NCBI Taxonomy" id="1033263"/>
    <lineage>
        <taxon>Eukaryota</taxon>
        <taxon>Fungi</taxon>
        <taxon>Dikarya</taxon>
        <taxon>Basidiomycota</taxon>
        <taxon>Agaricomycotina</taxon>
        <taxon>Agaricomycetes</taxon>
        <taxon>Agaricomycetidae</taxon>
        <taxon>Agaricales</taxon>
        <taxon>Marasmiineae</taxon>
        <taxon>Mycenaceae</taxon>
        <taxon>Mycena</taxon>
    </lineage>
</organism>
<proteinExistence type="predicted"/>
<name>A0AAD7GBE3_MYCRO</name>
<accession>A0AAD7GBE3</accession>
<evidence type="ECO:0000313" key="2">
    <source>
        <dbReference type="EMBL" id="KAJ7675290.1"/>
    </source>
</evidence>
<dbReference type="Gene3D" id="3.40.50.720">
    <property type="entry name" value="NAD(P)-binding Rossmann-like Domain"/>
    <property type="match status" value="1"/>
</dbReference>
<keyword evidence="3" id="KW-1185">Reference proteome</keyword>
<keyword evidence="1" id="KW-0560">Oxidoreductase</keyword>
<dbReference type="SUPFAM" id="SSF51735">
    <property type="entry name" value="NAD(P)-binding Rossmann-fold domains"/>
    <property type="match status" value="1"/>
</dbReference>